<gene>
    <name evidence="2" type="ORF">PCANC_12935</name>
</gene>
<feature type="compositionally biased region" description="Gly residues" evidence="1">
    <location>
        <begin position="60"/>
        <end position="99"/>
    </location>
</feature>
<dbReference type="OrthoDB" id="3786084at2759"/>
<feature type="region of interest" description="Disordered" evidence="1">
    <location>
        <begin position="235"/>
        <end position="288"/>
    </location>
</feature>
<feature type="compositionally biased region" description="Gly residues" evidence="1">
    <location>
        <begin position="108"/>
        <end position="127"/>
    </location>
</feature>
<organism evidence="2 3">
    <name type="scientific">Puccinia coronata f. sp. avenae</name>
    <dbReference type="NCBI Taxonomy" id="200324"/>
    <lineage>
        <taxon>Eukaryota</taxon>
        <taxon>Fungi</taxon>
        <taxon>Dikarya</taxon>
        <taxon>Basidiomycota</taxon>
        <taxon>Pucciniomycotina</taxon>
        <taxon>Pucciniomycetes</taxon>
        <taxon>Pucciniales</taxon>
        <taxon>Pucciniaceae</taxon>
        <taxon>Puccinia</taxon>
    </lineage>
</organism>
<comment type="caution">
    <text evidence="2">The sequence shown here is derived from an EMBL/GenBank/DDBJ whole genome shotgun (WGS) entry which is preliminary data.</text>
</comment>
<feature type="region of interest" description="Disordered" evidence="1">
    <location>
        <begin position="1"/>
        <end position="151"/>
    </location>
</feature>
<evidence type="ECO:0000313" key="2">
    <source>
        <dbReference type="EMBL" id="PLW39230.1"/>
    </source>
</evidence>
<name>A0A2N5UN82_9BASI</name>
<sequence>MTPFNNNRTNNQFASGRAQFDGTGHTNGRTPFDGLGHTNGRTPFDGLGQTDGRTPFHGPGNTGGGTPFHGPGNTGGGTPFHGPGNTGGGTPFHGPGNTGSGTPFHGPGTTGGGTLFCGPGNTGGGTPFYGPDNTTGSDNDSSGDHSLIHDGCEDKSPTPELCIMLTPAEESQPILNRSPVCKVHRSPACVDQQFISWKETLFILPQSSPSLIALCGYAPVLLCSSQFSRLNFASRRGGRGVPSGSPTRKALSSLGASSRHSPSASAGPTSPSGLASAPRHSPSASAGLTSPSVLASACPVSPSPAAVSAMTPASRPRAPPSARALAMTLDQFLTHARFDIDDQVVQVLISMNQIRHWCYFRHSSVSDLCRRGFPHPIVVQIMDGAELLELSLAEENISYLYEV</sequence>
<feature type="compositionally biased region" description="Low complexity" evidence="1">
    <location>
        <begin position="261"/>
        <end position="288"/>
    </location>
</feature>
<accession>A0A2N5UN82</accession>
<dbReference type="AlphaFoldDB" id="A0A2N5UN82"/>
<evidence type="ECO:0000313" key="3">
    <source>
        <dbReference type="Proteomes" id="UP000235388"/>
    </source>
</evidence>
<feature type="compositionally biased region" description="Basic and acidic residues" evidence="1">
    <location>
        <begin position="142"/>
        <end position="151"/>
    </location>
</feature>
<dbReference type="Proteomes" id="UP000235388">
    <property type="component" value="Unassembled WGS sequence"/>
</dbReference>
<dbReference type="EMBL" id="PGCJ01000197">
    <property type="protein sequence ID" value="PLW39230.1"/>
    <property type="molecule type" value="Genomic_DNA"/>
</dbReference>
<feature type="compositionally biased region" description="Polar residues" evidence="1">
    <location>
        <begin position="1"/>
        <end position="14"/>
    </location>
</feature>
<reference evidence="2 3" key="1">
    <citation type="submission" date="2017-11" db="EMBL/GenBank/DDBJ databases">
        <title>De novo assembly and phasing of dikaryotic genomes from two isolates of Puccinia coronata f. sp. avenae, the causal agent of oat crown rust.</title>
        <authorList>
            <person name="Miller M.E."/>
            <person name="Zhang Y."/>
            <person name="Omidvar V."/>
            <person name="Sperschneider J."/>
            <person name="Schwessinger B."/>
            <person name="Raley C."/>
            <person name="Palmer J.M."/>
            <person name="Garnica D."/>
            <person name="Upadhyaya N."/>
            <person name="Rathjen J."/>
            <person name="Taylor J.M."/>
            <person name="Park R.F."/>
            <person name="Dodds P.N."/>
            <person name="Hirsch C.D."/>
            <person name="Kianian S.F."/>
            <person name="Figueroa M."/>
        </authorList>
    </citation>
    <scope>NUCLEOTIDE SEQUENCE [LARGE SCALE GENOMIC DNA]</scope>
    <source>
        <strain evidence="2">12NC29</strain>
    </source>
</reference>
<proteinExistence type="predicted"/>
<keyword evidence="3" id="KW-1185">Reference proteome</keyword>
<protein>
    <submittedName>
        <fullName evidence="2">Uncharacterized protein</fullName>
    </submittedName>
</protein>
<evidence type="ECO:0000256" key="1">
    <source>
        <dbReference type="SAM" id="MobiDB-lite"/>
    </source>
</evidence>